<organism evidence="1 2">
    <name type="scientific">Forsythia ovata</name>
    <dbReference type="NCBI Taxonomy" id="205694"/>
    <lineage>
        <taxon>Eukaryota</taxon>
        <taxon>Viridiplantae</taxon>
        <taxon>Streptophyta</taxon>
        <taxon>Embryophyta</taxon>
        <taxon>Tracheophyta</taxon>
        <taxon>Spermatophyta</taxon>
        <taxon>Magnoliopsida</taxon>
        <taxon>eudicotyledons</taxon>
        <taxon>Gunneridae</taxon>
        <taxon>Pentapetalae</taxon>
        <taxon>asterids</taxon>
        <taxon>lamiids</taxon>
        <taxon>Lamiales</taxon>
        <taxon>Oleaceae</taxon>
        <taxon>Forsythieae</taxon>
        <taxon>Forsythia</taxon>
    </lineage>
</organism>
<keyword evidence="2" id="KW-1185">Reference proteome</keyword>
<proteinExistence type="predicted"/>
<name>A0ABD1TNN4_9LAMI</name>
<dbReference type="Proteomes" id="UP001604277">
    <property type="component" value="Unassembled WGS sequence"/>
</dbReference>
<protein>
    <submittedName>
        <fullName evidence="1">Hexosyltransferase</fullName>
    </submittedName>
</protein>
<evidence type="ECO:0000313" key="2">
    <source>
        <dbReference type="Proteomes" id="UP001604277"/>
    </source>
</evidence>
<sequence length="151" mass="17445">MEGSPLNGQFHFFSSRPWTASSTVDWARYHPVHVRLMTECFPTPNLFTCKDLVVHKGYAWLYKPNLNTLREKLYLPVGSCELAVPLMAKERVRSTSSSPRFEVPRELACGLLYLPTCFALYDKDDWGFGFSQFMLTDPFHMDYIFVQSACQ</sequence>
<comment type="caution">
    <text evidence="1">The sequence shown here is derived from an EMBL/GenBank/DDBJ whole genome shotgun (WGS) entry which is preliminary data.</text>
</comment>
<evidence type="ECO:0000313" key="1">
    <source>
        <dbReference type="EMBL" id="KAL2514158.1"/>
    </source>
</evidence>
<dbReference type="EMBL" id="JBFOLJ010000008">
    <property type="protein sequence ID" value="KAL2514158.1"/>
    <property type="molecule type" value="Genomic_DNA"/>
</dbReference>
<dbReference type="AlphaFoldDB" id="A0ABD1TNN4"/>
<gene>
    <name evidence="1" type="ORF">Fot_28129</name>
</gene>
<accession>A0ABD1TNN4</accession>
<reference evidence="2" key="1">
    <citation type="submission" date="2024-07" db="EMBL/GenBank/DDBJ databases">
        <title>Two chromosome-level genome assemblies of Korean endemic species Abeliophyllum distichum and Forsythia ovata (Oleaceae).</title>
        <authorList>
            <person name="Jang H."/>
        </authorList>
    </citation>
    <scope>NUCLEOTIDE SEQUENCE [LARGE SCALE GENOMIC DNA]</scope>
</reference>